<dbReference type="eggNOG" id="COG1832">
    <property type="taxonomic scope" value="Bacteria"/>
</dbReference>
<evidence type="ECO:0000313" key="3">
    <source>
        <dbReference type="Proteomes" id="UP000005730"/>
    </source>
</evidence>
<dbReference type="InterPro" id="IPR003781">
    <property type="entry name" value="CoA-bd"/>
</dbReference>
<dbReference type="SUPFAM" id="SSF51735">
    <property type="entry name" value="NAD(P)-binding Rossmann-fold domains"/>
    <property type="match status" value="1"/>
</dbReference>
<proteinExistence type="predicted"/>
<accession>H0USM6</accession>
<reference evidence="2 3" key="1">
    <citation type="submission" date="2011-10" db="EMBL/GenBank/DDBJ databases">
        <title>The Noncontiguous Finished genome of Thermanaerovibrio velox DSM 12556.</title>
        <authorList>
            <consortium name="US DOE Joint Genome Institute (JGI-PGF)"/>
            <person name="Lucas S."/>
            <person name="Copeland A."/>
            <person name="Lapidus A."/>
            <person name="Glavina del Rio T."/>
            <person name="Dalin E."/>
            <person name="Tice H."/>
            <person name="Bruce D."/>
            <person name="Goodwin L."/>
            <person name="Pitluck S."/>
            <person name="Peters L."/>
            <person name="Mikhailova N."/>
            <person name="Teshima H."/>
            <person name="Kyrpides N."/>
            <person name="Mavromatis K."/>
            <person name="Ivanova N."/>
            <person name="Markowitz V."/>
            <person name="Cheng J.-F."/>
            <person name="Hugenholtz P."/>
            <person name="Woyke T."/>
            <person name="Wu D."/>
            <person name="Spring S."/>
            <person name="Brambilla E.-M."/>
            <person name="Klenk H.-P."/>
            <person name="Eisen J.A."/>
        </authorList>
    </citation>
    <scope>NUCLEOTIDE SEQUENCE [LARGE SCALE GENOMIC DNA]</scope>
    <source>
        <strain evidence="2 3">DSM 12556</strain>
    </source>
</reference>
<gene>
    <name evidence="2" type="ORF">TheveDRAFT_1191</name>
</gene>
<protein>
    <submittedName>
        <fullName evidence="2">Putative CoA-binding protein</fullName>
    </submittedName>
</protein>
<dbReference type="RefSeq" id="WP_006583809.1">
    <property type="nucleotide sequence ID" value="NZ_CM001377.1"/>
</dbReference>
<dbReference type="Pfam" id="PF13380">
    <property type="entry name" value="CoA_binding_2"/>
    <property type="match status" value="1"/>
</dbReference>
<feature type="domain" description="CoA-binding" evidence="1">
    <location>
        <begin position="9"/>
        <end position="104"/>
    </location>
</feature>
<keyword evidence="3" id="KW-1185">Reference proteome</keyword>
<dbReference type="STRING" id="926567.TheveDRAFT_1191"/>
<dbReference type="HOGENOM" id="CLU_112567_1_2_0"/>
<sequence length="137" mass="14740">MSSKMESVISSARRVAIVGASAKEDRMSNRVHKYLKSKGFEVYPVNPSIKGEKVNGDVCLGDVSALPEDVDVVALFLSPANQREVIESLGRTKGRPAVFFQPGAENPEGEEALRTLGFEVFEGCVMAVHRSLSGGTL</sequence>
<dbReference type="PANTHER" id="PTHR33303">
    <property type="entry name" value="CYTOPLASMIC PROTEIN-RELATED"/>
    <property type="match status" value="1"/>
</dbReference>
<dbReference type="EMBL" id="CM001377">
    <property type="protein sequence ID" value="EHM10315.1"/>
    <property type="molecule type" value="Genomic_DNA"/>
</dbReference>
<organism evidence="2 3">
    <name type="scientific">Thermanaerovibrio velox DSM 12556</name>
    <dbReference type="NCBI Taxonomy" id="926567"/>
    <lineage>
        <taxon>Bacteria</taxon>
        <taxon>Thermotogati</taxon>
        <taxon>Synergistota</taxon>
        <taxon>Synergistia</taxon>
        <taxon>Synergistales</taxon>
        <taxon>Synergistaceae</taxon>
        <taxon>Thermanaerovibrio</taxon>
    </lineage>
</organism>
<dbReference type="InterPro" id="IPR036291">
    <property type="entry name" value="NAD(P)-bd_dom_sf"/>
</dbReference>
<evidence type="ECO:0000313" key="2">
    <source>
        <dbReference type="EMBL" id="EHM10315.1"/>
    </source>
</evidence>
<dbReference type="Gene3D" id="3.40.50.720">
    <property type="entry name" value="NAD(P)-binding Rossmann-like Domain"/>
    <property type="match status" value="1"/>
</dbReference>
<evidence type="ECO:0000259" key="1">
    <source>
        <dbReference type="SMART" id="SM00881"/>
    </source>
</evidence>
<dbReference type="AlphaFoldDB" id="H0USM6"/>
<dbReference type="PANTHER" id="PTHR33303:SF2">
    <property type="entry name" value="COA-BINDING DOMAIN-CONTAINING PROTEIN"/>
    <property type="match status" value="1"/>
</dbReference>
<dbReference type="SMART" id="SM00881">
    <property type="entry name" value="CoA_binding"/>
    <property type="match status" value="1"/>
</dbReference>
<name>H0USM6_9BACT</name>
<dbReference type="Proteomes" id="UP000005730">
    <property type="component" value="Chromosome"/>
</dbReference>